<evidence type="ECO:0000256" key="5">
    <source>
        <dbReference type="ARBA" id="ARBA00038035"/>
    </source>
</evidence>
<evidence type="ECO:0000313" key="13">
    <source>
        <dbReference type="EMBL" id="KAK8849936.1"/>
    </source>
</evidence>
<comment type="similarity">
    <text evidence="5">Belongs to the protein kinase superfamily. STE Ser/Thr protein kinase family. MAP kinase kinase subfamily.</text>
</comment>
<accession>A0ABR2HMN8</accession>
<evidence type="ECO:0000256" key="6">
    <source>
        <dbReference type="ARBA" id="ARBA00038999"/>
    </source>
</evidence>
<evidence type="ECO:0000259" key="12">
    <source>
        <dbReference type="PROSITE" id="PS50011"/>
    </source>
</evidence>
<comment type="catalytic activity">
    <reaction evidence="7">
        <text>L-seryl-[protein] + ATP = O-phospho-L-seryl-[protein] + ADP + H(+)</text>
        <dbReference type="Rhea" id="RHEA:17989"/>
        <dbReference type="Rhea" id="RHEA-COMP:9863"/>
        <dbReference type="Rhea" id="RHEA-COMP:11604"/>
        <dbReference type="ChEBI" id="CHEBI:15378"/>
        <dbReference type="ChEBI" id="CHEBI:29999"/>
        <dbReference type="ChEBI" id="CHEBI:30616"/>
        <dbReference type="ChEBI" id="CHEBI:83421"/>
        <dbReference type="ChEBI" id="CHEBI:456216"/>
        <dbReference type="EC" id="2.7.12.2"/>
    </reaction>
</comment>
<name>A0ABR2HMN8_9EUKA</name>
<organism evidence="13 14">
    <name type="scientific">Tritrichomonas musculus</name>
    <dbReference type="NCBI Taxonomy" id="1915356"/>
    <lineage>
        <taxon>Eukaryota</taxon>
        <taxon>Metamonada</taxon>
        <taxon>Parabasalia</taxon>
        <taxon>Tritrichomonadida</taxon>
        <taxon>Tritrichomonadidae</taxon>
        <taxon>Tritrichomonas</taxon>
    </lineage>
</organism>
<proteinExistence type="inferred from homology"/>
<comment type="caution">
    <text evidence="13">The sequence shown here is derived from an EMBL/GenBank/DDBJ whole genome shotgun (WGS) entry which is preliminary data.</text>
</comment>
<dbReference type="InterPro" id="IPR000719">
    <property type="entry name" value="Prot_kinase_dom"/>
</dbReference>
<dbReference type="EMBL" id="JAPFFF010000025">
    <property type="protein sequence ID" value="KAK8849936.1"/>
    <property type="molecule type" value="Genomic_DNA"/>
</dbReference>
<keyword evidence="4 10" id="KW-0067">ATP-binding</keyword>
<keyword evidence="1" id="KW-0808">Transferase</keyword>
<evidence type="ECO:0000256" key="11">
    <source>
        <dbReference type="RuleBase" id="RU000304"/>
    </source>
</evidence>
<dbReference type="InterPro" id="IPR008271">
    <property type="entry name" value="Ser/Thr_kinase_AS"/>
</dbReference>
<evidence type="ECO:0000313" key="14">
    <source>
        <dbReference type="Proteomes" id="UP001470230"/>
    </source>
</evidence>
<evidence type="ECO:0000256" key="1">
    <source>
        <dbReference type="ARBA" id="ARBA00022679"/>
    </source>
</evidence>
<dbReference type="PANTHER" id="PTHR48013:SF9">
    <property type="entry name" value="DUAL SPECIFICITY MITOGEN-ACTIVATED PROTEIN KINASE KINASE 5"/>
    <property type="match status" value="1"/>
</dbReference>
<evidence type="ECO:0000256" key="2">
    <source>
        <dbReference type="ARBA" id="ARBA00022741"/>
    </source>
</evidence>
<evidence type="ECO:0000256" key="9">
    <source>
        <dbReference type="ARBA" id="ARBA00051693"/>
    </source>
</evidence>
<dbReference type="EC" id="2.7.12.2" evidence="6"/>
<sequence length="312" mass="36115">MQNQLEEIKKKISKQEENPNFKQDSVLQILDSEAINKYEREEEIGSGGGGRVIKVFKKKYYALKIMNIKKGETVNFRRFLREYEIINMLKHPNIIQTYGIFMSEGKNPPSILLEYCDTNLDESIQNKKLTNVDIVFTIYQIVEGMKYVHHRKIIHRDIKPSNILISSDGTIKISDFGISKLMSLDEQSTTGGVGTQKFMAPEIINEEKYDEKVDVYSFGVLIYFVLNDGDLSEIKIRNIVNGKKTPLPSKFTEFSKQLINSCWNFDPKDRPSFEQIIEDLSRNKFNLINLTKPELQKVESLVKNHKSLIPSY</sequence>
<keyword evidence="3" id="KW-0418">Kinase</keyword>
<evidence type="ECO:0000256" key="10">
    <source>
        <dbReference type="PROSITE-ProRule" id="PRU10141"/>
    </source>
</evidence>
<dbReference type="InterPro" id="IPR011009">
    <property type="entry name" value="Kinase-like_dom_sf"/>
</dbReference>
<dbReference type="InterPro" id="IPR017441">
    <property type="entry name" value="Protein_kinase_ATP_BS"/>
</dbReference>
<keyword evidence="14" id="KW-1185">Reference proteome</keyword>
<protein>
    <recommendedName>
        <fullName evidence="6">mitogen-activated protein kinase kinase</fullName>
        <ecNumber evidence="6">2.7.12.2</ecNumber>
    </recommendedName>
</protein>
<dbReference type="Gene3D" id="3.30.200.20">
    <property type="entry name" value="Phosphorylase Kinase, domain 1"/>
    <property type="match status" value="1"/>
</dbReference>
<dbReference type="Proteomes" id="UP001470230">
    <property type="component" value="Unassembled WGS sequence"/>
</dbReference>
<evidence type="ECO:0000256" key="3">
    <source>
        <dbReference type="ARBA" id="ARBA00022777"/>
    </source>
</evidence>
<evidence type="ECO:0000256" key="4">
    <source>
        <dbReference type="ARBA" id="ARBA00022840"/>
    </source>
</evidence>
<keyword evidence="11" id="KW-0723">Serine/threonine-protein kinase</keyword>
<feature type="domain" description="Protein kinase" evidence="12">
    <location>
        <begin position="38"/>
        <end position="286"/>
    </location>
</feature>
<dbReference type="SMART" id="SM00220">
    <property type="entry name" value="S_TKc"/>
    <property type="match status" value="1"/>
</dbReference>
<keyword evidence="2 10" id="KW-0547">Nucleotide-binding</keyword>
<dbReference type="PROSITE" id="PS00108">
    <property type="entry name" value="PROTEIN_KINASE_ST"/>
    <property type="match status" value="1"/>
</dbReference>
<evidence type="ECO:0000256" key="7">
    <source>
        <dbReference type="ARBA" id="ARBA00049014"/>
    </source>
</evidence>
<dbReference type="PROSITE" id="PS50011">
    <property type="entry name" value="PROTEIN_KINASE_DOM"/>
    <property type="match status" value="1"/>
</dbReference>
<dbReference type="PROSITE" id="PS00107">
    <property type="entry name" value="PROTEIN_KINASE_ATP"/>
    <property type="match status" value="1"/>
</dbReference>
<comment type="catalytic activity">
    <reaction evidence="9">
        <text>L-tyrosyl-[protein] + ATP = O-phospho-L-tyrosyl-[protein] + ADP + H(+)</text>
        <dbReference type="Rhea" id="RHEA:10596"/>
        <dbReference type="Rhea" id="RHEA-COMP:10136"/>
        <dbReference type="Rhea" id="RHEA-COMP:20101"/>
        <dbReference type="ChEBI" id="CHEBI:15378"/>
        <dbReference type="ChEBI" id="CHEBI:30616"/>
        <dbReference type="ChEBI" id="CHEBI:46858"/>
        <dbReference type="ChEBI" id="CHEBI:61978"/>
        <dbReference type="ChEBI" id="CHEBI:456216"/>
        <dbReference type="EC" id="2.7.12.2"/>
    </reaction>
</comment>
<dbReference type="Pfam" id="PF00069">
    <property type="entry name" value="Pkinase"/>
    <property type="match status" value="1"/>
</dbReference>
<dbReference type="PANTHER" id="PTHR48013">
    <property type="entry name" value="DUAL SPECIFICITY MITOGEN-ACTIVATED PROTEIN KINASE KINASE 5-RELATED"/>
    <property type="match status" value="1"/>
</dbReference>
<dbReference type="Gene3D" id="1.10.510.10">
    <property type="entry name" value="Transferase(Phosphotransferase) domain 1"/>
    <property type="match status" value="1"/>
</dbReference>
<feature type="binding site" evidence="10">
    <location>
        <position position="64"/>
    </location>
    <ligand>
        <name>ATP</name>
        <dbReference type="ChEBI" id="CHEBI:30616"/>
    </ligand>
</feature>
<dbReference type="SUPFAM" id="SSF56112">
    <property type="entry name" value="Protein kinase-like (PK-like)"/>
    <property type="match status" value="1"/>
</dbReference>
<comment type="catalytic activity">
    <reaction evidence="8">
        <text>L-threonyl-[protein] + ATP = O-phospho-L-threonyl-[protein] + ADP + H(+)</text>
        <dbReference type="Rhea" id="RHEA:46608"/>
        <dbReference type="Rhea" id="RHEA-COMP:11060"/>
        <dbReference type="Rhea" id="RHEA-COMP:11605"/>
        <dbReference type="ChEBI" id="CHEBI:15378"/>
        <dbReference type="ChEBI" id="CHEBI:30013"/>
        <dbReference type="ChEBI" id="CHEBI:30616"/>
        <dbReference type="ChEBI" id="CHEBI:61977"/>
        <dbReference type="ChEBI" id="CHEBI:456216"/>
        <dbReference type="EC" id="2.7.12.2"/>
    </reaction>
</comment>
<gene>
    <name evidence="13" type="ORF">M9Y10_018527</name>
</gene>
<evidence type="ECO:0000256" key="8">
    <source>
        <dbReference type="ARBA" id="ARBA00049299"/>
    </source>
</evidence>
<reference evidence="13 14" key="1">
    <citation type="submission" date="2024-04" db="EMBL/GenBank/DDBJ databases">
        <title>Tritrichomonas musculus Genome.</title>
        <authorList>
            <person name="Alves-Ferreira E."/>
            <person name="Grigg M."/>
            <person name="Lorenzi H."/>
            <person name="Galac M."/>
        </authorList>
    </citation>
    <scope>NUCLEOTIDE SEQUENCE [LARGE SCALE GENOMIC DNA]</scope>
    <source>
        <strain evidence="13 14">EAF2021</strain>
    </source>
</reference>